<organism evidence="1 2">
    <name type="scientific">Coniosporium tulheliwenetii</name>
    <dbReference type="NCBI Taxonomy" id="3383036"/>
    <lineage>
        <taxon>Eukaryota</taxon>
        <taxon>Fungi</taxon>
        <taxon>Dikarya</taxon>
        <taxon>Ascomycota</taxon>
        <taxon>Pezizomycotina</taxon>
        <taxon>Dothideomycetes</taxon>
        <taxon>Dothideomycetes incertae sedis</taxon>
        <taxon>Coniosporium</taxon>
    </lineage>
</organism>
<proteinExistence type="predicted"/>
<sequence>MAATYPQQPSPRAGMLGHHGANPGHLQPNGHAQLPPQPKNSSQRLTEVNEATWLQIGALEELMGQSDSAIHSYEHALRHNAWSVPAMTAISSILRSKDQFPAAVDYLRQILKVENNNGEVWGSLGHCYLMMDELQQAYSAYQQALYHLVDPKEPKLWYGIGILYDRYGSLEHAEEAFSQVMQMEPHFEKANEIYFRLGIIYKQQQKFRESLECFKYIVTDPPRPLTEEDIWFQIGHVHEQQKDYNSAKAAYKRVLERDPKHAKVLQQLGWLHHQQSTAYESQEQAIEYLEQSVNSDQTDAQSWYLLGRCYMSQHKYPKAYEAYQQAVYRDGRNPTFWCSIGVLYYQINQYRDALDAYSRAIRLNPNISEVWYDLGTLYESCNNQTADALDAYQRAAELDPTNVHIKARLQLLQSGQPSAGLPNQNSQPLPQDVHPQMYQPNGINGPQVRSGPVHPLPLSHRRALCPQPWAVVPTTGANIVWRKSNSHRYPNSKSIIPTTSGTCKDHL</sequence>
<dbReference type="EMBL" id="JAPDRP010000001">
    <property type="protein sequence ID" value="KAJ9649412.1"/>
    <property type="molecule type" value="Genomic_DNA"/>
</dbReference>
<protein>
    <submittedName>
        <fullName evidence="1">Glucose repression mediator protein</fullName>
    </submittedName>
</protein>
<evidence type="ECO:0000313" key="2">
    <source>
        <dbReference type="Proteomes" id="UP001172680"/>
    </source>
</evidence>
<reference evidence="1" key="1">
    <citation type="submission" date="2022-10" db="EMBL/GenBank/DDBJ databases">
        <title>Culturing micro-colonial fungi from biological soil crusts in the Mojave desert and describing Neophaeococcomyces mojavensis, and introducing the new genera and species Taxawa tesnikishii.</title>
        <authorList>
            <person name="Kurbessoian T."/>
            <person name="Stajich J.E."/>
        </authorList>
    </citation>
    <scope>NUCLEOTIDE SEQUENCE</scope>
    <source>
        <strain evidence="1">JES_115</strain>
    </source>
</reference>
<comment type="caution">
    <text evidence="1">The sequence shown here is derived from an EMBL/GenBank/DDBJ whole genome shotgun (WGS) entry which is preliminary data.</text>
</comment>
<accession>A0ACC2ZP65</accession>
<name>A0ACC2ZP65_9PEZI</name>
<dbReference type="Proteomes" id="UP001172680">
    <property type="component" value="Unassembled WGS sequence"/>
</dbReference>
<evidence type="ECO:0000313" key="1">
    <source>
        <dbReference type="EMBL" id="KAJ9649412.1"/>
    </source>
</evidence>
<keyword evidence="2" id="KW-1185">Reference proteome</keyword>
<gene>
    <name evidence="1" type="primary">SSN6_2</name>
    <name evidence="1" type="ORF">H2199_000187</name>
</gene>